<evidence type="ECO:0000259" key="1">
    <source>
        <dbReference type="PROSITE" id="PS50943"/>
    </source>
</evidence>
<dbReference type="RefSeq" id="WP_182489711.1">
    <property type="nucleotide sequence ID" value="NZ_BAAAOV010000017.1"/>
</dbReference>
<dbReference type="AlphaFoldDB" id="A0A839E505"/>
<comment type="caution">
    <text evidence="2">The sequence shown here is derived from an EMBL/GenBank/DDBJ whole genome shotgun (WGS) entry which is preliminary data.</text>
</comment>
<sequence>MVQRASARQQRLLREFGAHIRTWRKLNGVSATDLAARAFVTRETLRHIENGTGSPRLDSVVAVLTALGIADTVVTAADPYRSEAARARLDAIIGAGGTP</sequence>
<organism evidence="2 3">
    <name type="scientific">Microcella alkalica</name>
    <dbReference type="NCBI Taxonomy" id="355930"/>
    <lineage>
        <taxon>Bacteria</taxon>
        <taxon>Bacillati</taxon>
        <taxon>Actinomycetota</taxon>
        <taxon>Actinomycetes</taxon>
        <taxon>Micrococcales</taxon>
        <taxon>Microbacteriaceae</taxon>
        <taxon>Microcella</taxon>
    </lineage>
</organism>
<dbReference type="Gene3D" id="1.10.260.40">
    <property type="entry name" value="lambda repressor-like DNA-binding domains"/>
    <property type="match status" value="1"/>
</dbReference>
<dbReference type="InterPro" id="IPR010982">
    <property type="entry name" value="Lambda_DNA-bd_dom_sf"/>
</dbReference>
<protein>
    <submittedName>
        <fullName evidence="2">Transcriptional regulator with XRE-family HTH domain</fullName>
    </submittedName>
</protein>
<dbReference type="SMART" id="SM00530">
    <property type="entry name" value="HTH_XRE"/>
    <property type="match status" value="1"/>
</dbReference>
<name>A0A839E505_9MICO</name>
<feature type="domain" description="HTH cro/C1-type" evidence="1">
    <location>
        <begin position="20"/>
        <end position="73"/>
    </location>
</feature>
<keyword evidence="3" id="KW-1185">Reference proteome</keyword>
<proteinExistence type="predicted"/>
<dbReference type="GO" id="GO:0003677">
    <property type="term" value="F:DNA binding"/>
    <property type="evidence" value="ECO:0007669"/>
    <property type="project" value="InterPro"/>
</dbReference>
<dbReference type="EMBL" id="JACGWX010000001">
    <property type="protein sequence ID" value="MBA8846870.1"/>
    <property type="molecule type" value="Genomic_DNA"/>
</dbReference>
<dbReference type="SUPFAM" id="SSF47413">
    <property type="entry name" value="lambda repressor-like DNA-binding domains"/>
    <property type="match status" value="1"/>
</dbReference>
<evidence type="ECO:0000313" key="2">
    <source>
        <dbReference type="EMBL" id="MBA8846870.1"/>
    </source>
</evidence>
<dbReference type="Proteomes" id="UP000585905">
    <property type="component" value="Unassembled WGS sequence"/>
</dbReference>
<dbReference type="PROSITE" id="PS50943">
    <property type="entry name" value="HTH_CROC1"/>
    <property type="match status" value="1"/>
</dbReference>
<dbReference type="InterPro" id="IPR001387">
    <property type="entry name" value="Cro/C1-type_HTH"/>
</dbReference>
<reference evidence="2 3" key="1">
    <citation type="submission" date="2020-07" db="EMBL/GenBank/DDBJ databases">
        <title>Sequencing the genomes of 1000 actinobacteria strains.</title>
        <authorList>
            <person name="Klenk H.-P."/>
        </authorList>
    </citation>
    <scope>NUCLEOTIDE SEQUENCE [LARGE SCALE GENOMIC DNA]</scope>
    <source>
        <strain evidence="2 3">DSM 19663</strain>
    </source>
</reference>
<gene>
    <name evidence="2" type="ORF">FHX53_000434</name>
</gene>
<dbReference type="CDD" id="cd00093">
    <property type="entry name" value="HTH_XRE"/>
    <property type="match status" value="1"/>
</dbReference>
<accession>A0A839E505</accession>
<evidence type="ECO:0000313" key="3">
    <source>
        <dbReference type="Proteomes" id="UP000585905"/>
    </source>
</evidence>
<dbReference type="Pfam" id="PF13560">
    <property type="entry name" value="HTH_31"/>
    <property type="match status" value="1"/>
</dbReference>